<reference evidence="2 3" key="1">
    <citation type="submission" date="2018-11" db="EMBL/GenBank/DDBJ databases">
        <authorList>
            <consortium name="Pathogen Informatics"/>
        </authorList>
    </citation>
    <scope>NUCLEOTIDE SEQUENCE [LARGE SCALE GENOMIC DNA]</scope>
</reference>
<keyword evidence="1" id="KW-0812">Transmembrane</keyword>
<name>A0A3P7F3C0_WUCBA</name>
<proteinExistence type="predicted"/>
<feature type="transmembrane region" description="Helical" evidence="1">
    <location>
        <begin position="36"/>
        <end position="55"/>
    </location>
</feature>
<dbReference type="AlphaFoldDB" id="A0A3P7F3C0"/>
<protein>
    <submittedName>
        <fullName evidence="2">Uncharacterized protein</fullName>
    </submittedName>
</protein>
<evidence type="ECO:0000313" key="2">
    <source>
        <dbReference type="EMBL" id="VDM23394.1"/>
    </source>
</evidence>
<evidence type="ECO:0000313" key="3">
    <source>
        <dbReference type="Proteomes" id="UP000270924"/>
    </source>
</evidence>
<dbReference type="InParanoid" id="A0A3P7F3C0"/>
<keyword evidence="3" id="KW-1185">Reference proteome</keyword>
<sequence length="97" mass="11256">MTRITKRTVRKAVGTKLLWEKELITLIELITYEPTVLLIPALIGMLFFSMIHNFITYCSQILLLEVFDPVKLEGNKNNKAATDVLQLRQQQEHIRTT</sequence>
<dbReference type="Proteomes" id="UP000270924">
    <property type="component" value="Unassembled WGS sequence"/>
</dbReference>
<keyword evidence="1" id="KW-1133">Transmembrane helix</keyword>
<keyword evidence="1" id="KW-0472">Membrane</keyword>
<organism evidence="2 3">
    <name type="scientific">Wuchereria bancrofti</name>
    <dbReference type="NCBI Taxonomy" id="6293"/>
    <lineage>
        <taxon>Eukaryota</taxon>
        <taxon>Metazoa</taxon>
        <taxon>Ecdysozoa</taxon>
        <taxon>Nematoda</taxon>
        <taxon>Chromadorea</taxon>
        <taxon>Rhabditida</taxon>
        <taxon>Spirurina</taxon>
        <taxon>Spiruromorpha</taxon>
        <taxon>Filarioidea</taxon>
        <taxon>Onchocercidae</taxon>
        <taxon>Wuchereria</taxon>
    </lineage>
</organism>
<accession>A0A3P7F3C0</accession>
<dbReference type="EMBL" id="UYWW01013368">
    <property type="protein sequence ID" value="VDM23394.1"/>
    <property type="molecule type" value="Genomic_DNA"/>
</dbReference>
<gene>
    <name evidence="2" type="ORF">WBA_LOCUS12972</name>
</gene>
<evidence type="ECO:0000256" key="1">
    <source>
        <dbReference type="SAM" id="Phobius"/>
    </source>
</evidence>